<reference evidence="8 9" key="1">
    <citation type="journal article" date="2011" name="Nat. Genet.">
        <title>The genome of the mesopolyploid crop species Brassica rapa.</title>
        <authorList>
            <consortium name="Brassica rapa Genome Sequencing Project Consortium"/>
            <person name="Wang X."/>
            <person name="Wang H."/>
            <person name="Wang J."/>
            <person name="Sun R."/>
            <person name="Wu J."/>
            <person name="Liu S."/>
            <person name="Bai Y."/>
            <person name="Mun J.H."/>
            <person name="Bancroft I."/>
            <person name="Cheng F."/>
            <person name="Huang S."/>
            <person name="Li X."/>
            <person name="Hua W."/>
            <person name="Wang J."/>
            <person name="Wang X."/>
            <person name="Freeling M."/>
            <person name="Pires J.C."/>
            <person name="Paterson A.H."/>
            <person name="Chalhoub B."/>
            <person name="Wang B."/>
            <person name="Hayward A."/>
            <person name="Sharpe A.G."/>
            <person name="Park B.S."/>
            <person name="Weisshaar B."/>
            <person name="Liu B."/>
            <person name="Li B."/>
            <person name="Liu B."/>
            <person name="Tong C."/>
            <person name="Song C."/>
            <person name="Duran C."/>
            <person name="Peng C."/>
            <person name="Geng C."/>
            <person name="Koh C."/>
            <person name="Lin C."/>
            <person name="Edwards D."/>
            <person name="Mu D."/>
            <person name="Shen D."/>
            <person name="Soumpourou E."/>
            <person name="Li F."/>
            <person name="Fraser F."/>
            <person name="Conant G."/>
            <person name="Lassalle G."/>
            <person name="King G.J."/>
            <person name="Bonnema G."/>
            <person name="Tang H."/>
            <person name="Wang H."/>
            <person name="Belcram H."/>
            <person name="Zhou H."/>
            <person name="Hirakawa H."/>
            <person name="Abe H."/>
            <person name="Guo H."/>
            <person name="Wang H."/>
            <person name="Jin H."/>
            <person name="Parkin I.A."/>
            <person name="Batley J."/>
            <person name="Kim J.S."/>
            <person name="Just J."/>
            <person name="Li J."/>
            <person name="Xu J."/>
            <person name="Deng J."/>
            <person name="Kim J.A."/>
            <person name="Li J."/>
            <person name="Yu J."/>
            <person name="Meng J."/>
            <person name="Wang J."/>
            <person name="Min J."/>
            <person name="Poulain J."/>
            <person name="Wang J."/>
            <person name="Hatakeyama K."/>
            <person name="Wu K."/>
            <person name="Wang L."/>
            <person name="Fang L."/>
            <person name="Trick M."/>
            <person name="Links M.G."/>
            <person name="Zhao M."/>
            <person name="Jin M."/>
            <person name="Ramchiary N."/>
            <person name="Drou N."/>
            <person name="Berkman P.J."/>
            <person name="Cai Q."/>
            <person name="Huang Q."/>
            <person name="Li R."/>
            <person name="Tabata S."/>
            <person name="Cheng S."/>
            <person name="Zhang S."/>
            <person name="Zhang S."/>
            <person name="Huang S."/>
            <person name="Sato S."/>
            <person name="Sun S."/>
            <person name="Kwon S.J."/>
            <person name="Choi S.R."/>
            <person name="Lee T.H."/>
            <person name="Fan W."/>
            <person name="Zhao X."/>
            <person name="Tan X."/>
            <person name="Xu X."/>
            <person name="Wang Y."/>
            <person name="Qiu Y."/>
            <person name="Yin Y."/>
            <person name="Li Y."/>
            <person name="Du Y."/>
            <person name="Liao Y."/>
            <person name="Lim Y."/>
            <person name="Narusaka Y."/>
            <person name="Wang Y."/>
            <person name="Wang Z."/>
            <person name="Li Z."/>
            <person name="Wang Z."/>
            <person name="Xiong Z."/>
            <person name="Zhang Z."/>
        </authorList>
    </citation>
    <scope>NUCLEOTIDE SEQUENCE [LARGE SCALE GENOMIC DNA]</scope>
    <source>
        <strain evidence="8 9">cv. Chiifu-401-42</strain>
    </source>
</reference>
<accession>M4EQL1</accession>
<dbReference type="Pfam" id="PF00083">
    <property type="entry name" value="Sugar_tr"/>
    <property type="match status" value="1"/>
</dbReference>
<keyword evidence="9" id="KW-1185">Reference proteome</keyword>
<evidence type="ECO:0008006" key="10">
    <source>
        <dbReference type="Google" id="ProtNLM"/>
    </source>
</evidence>
<dbReference type="InterPro" id="IPR036259">
    <property type="entry name" value="MFS_trans_sf"/>
</dbReference>
<dbReference type="Gramene" id="Bra031082.1">
    <property type="protein sequence ID" value="Bra031082.1-P"/>
    <property type="gene ID" value="Bra031082"/>
</dbReference>
<feature type="transmembrane region" description="Helical" evidence="7">
    <location>
        <begin position="226"/>
        <end position="248"/>
    </location>
</feature>
<evidence type="ECO:0000256" key="5">
    <source>
        <dbReference type="ARBA" id="ARBA00022989"/>
    </source>
</evidence>
<dbReference type="SUPFAM" id="SSF103473">
    <property type="entry name" value="MFS general substrate transporter"/>
    <property type="match status" value="1"/>
</dbReference>
<evidence type="ECO:0000313" key="8">
    <source>
        <dbReference type="EnsemblPlants" id="Bra031082.1-P"/>
    </source>
</evidence>
<feature type="transmembrane region" description="Helical" evidence="7">
    <location>
        <begin position="46"/>
        <end position="64"/>
    </location>
</feature>
<dbReference type="eggNOG" id="KOG0254">
    <property type="taxonomic scope" value="Eukaryota"/>
</dbReference>
<dbReference type="PANTHER" id="PTHR48021">
    <property type="match status" value="1"/>
</dbReference>
<evidence type="ECO:0000256" key="4">
    <source>
        <dbReference type="ARBA" id="ARBA00022692"/>
    </source>
</evidence>
<keyword evidence="5 7" id="KW-1133">Transmembrane helix</keyword>
<dbReference type="InterPro" id="IPR005828">
    <property type="entry name" value="MFS_sugar_transport-like"/>
</dbReference>
<comment type="similarity">
    <text evidence="2">Belongs to the major facilitator superfamily. Sugar transporter (TC 2.A.1.1) family.</text>
</comment>
<dbReference type="EnsemblPlants" id="Bra031082.1">
    <property type="protein sequence ID" value="Bra031082.1-P"/>
    <property type="gene ID" value="Bra031082"/>
</dbReference>
<organism evidence="8 9">
    <name type="scientific">Brassica campestris</name>
    <name type="common">Field mustard</name>
    <dbReference type="NCBI Taxonomy" id="3711"/>
    <lineage>
        <taxon>Eukaryota</taxon>
        <taxon>Viridiplantae</taxon>
        <taxon>Streptophyta</taxon>
        <taxon>Embryophyta</taxon>
        <taxon>Tracheophyta</taxon>
        <taxon>Spermatophyta</taxon>
        <taxon>Magnoliopsida</taxon>
        <taxon>eudicotyledons</taxon>
        <taxon>Gunneridae</taxon>
        <taxon>Pentapetalae</taxon>
        <taxon>rosids</taxon>
        <taxon>malvids</taxon>
        <taxon>Brassicales</taxon>
        <taxon>Brassicaceae</taxon>
        <taxon>Brassiceae</taxon>
        <taxon>Brassica</taxon>
    </lineage>
</organism>
<feature type="transmembrane region" description="Helical" evidence="7">
    <location>
        <begin position="159"/>
        <end position="184"/>
    </location>
</feature>
<evidence type="ECO:0000256" key="1">
    <source>
        <dbReference type="ARBA" id="ARBA00004370"/>
    </source>
</evidence>
<dbReference type="PANTHER" id="PTHR48021:SF67">
    <property type="entry name" value="SUGAR TRANSPORTER ERD6-LIKE 4"/>
    <property type="match status" value="1"/>
</dbReference>
<dbReference type="GO" id="GO:0016020">
    <property type="term" value="C:membrane"/>
    <property type="evidence" value="ECO:0007669"/>
    <property type="project" value="UniProtKB-SubCell"/>
</dbReference>
<keyword evidence="6 7" id="KW-0472">Membrane</keyword>
<dbReference type="STRING" id="51351.M4EQL1"/>
<comment type="subcellular location">
    <subcellularLocation>
        <location evidence="1">Membrane</location>
    </subcellularLocation>
</comment>
<dbReference type="Gene3D" id="1.20.1250.20">
    <property type="entry name" value="MFS general substrate transporter like domains"/>
    <property type="match status" value="1"/>
</dbReference>
<dbReference type="GO" id="GO:0022857">
    <property type="term" value="F:transmembrane transporter activity"/>
    <property type="evidence" value="ECO:0007669"/>
    <property type="project" value="InterPro"/>
</dbReference>
<dbReference type="OMA" id="WIIMSED"/>
<proteinExistence type="inferred from homology"/>
<evidence type="ECO:0000256" key="2">
    <source>
        <dbReference type="ARBA" id="ARBA00010992"/>
    </source>
</evidence>
<evidence type="ECO:0000256" key="3">
    <source>
        <dbReference type="ARBA" id="ARBA00022597"/>
    </source>
</evidence>
<reference evidence="8 9" key="2">
    <citation type="journal article" date="2018" name="Hortic Res">
        <title>Improved Brassica rapa reference genome by single-molecule sequencing and chromosome conformation capture technologies.</title>
        <authorList>
            <person name="Zhang L."/>
            <person name="Cai X."/>
            <person name="Wu J."/>
            <person name="Liu M."/>
            <person name="Grob S."/>
            <person name="Cheng F."/>
            <person name="Liang J."/>
            <person name="Cai C."/>
            <person name="Liu Z."/>
            <person name="Liu B."/>
            <person name="Wang F."/>
            <person name="Li S."/>
            <person name="Liu F."/>
            <person name="Li X."/>
            <person name="Cheng L."/>
            <person name="Yang W."/>
            <person name="Li M.H."/>
            <person name="Grossniklaus U."/>
            <person name="Zheng H."/>
            <person name="Wang X."/>
        </authorList>
    </citation>
    <scope>NUCLEOTIDE SEQUENCE [LARGE SCALE GENOMIC DNA]</scope>
    <source>
        <strain evidence="8 9">cv. Chiifu-401-42</strain>
    </source>
</reference>
<reference evidence="8" key="3">
    <citation type="submission" date="2023-03" db="UniProtKB">
        <authorList>
            <consortium name="EnsemblPlants"/>
        </authorList>
    </citation>
    <scope>IDENTIFICATION</scope>
    <source>
        <strain evidence="8">cv. Chiifu-401-42</strain>
    </source>
</reference>
<dbReference type="Proteomes" id="UP000011750">
    <property type="component" value="Chromosome A09"/>
</dbReference>
<keyword evidence="4 7" id="KW-0812">Transmembrane</keyword>
<evidence type="ECO:0000313" key="9">
    <source>
        <dbReference type="Proteomes" id="UP000011750"/>
    </source>
</evidence>
<protein>
    <recommendedName>
        <fullName evidence="10">Major facilitator superfamily (MFS) profile domain-containing protein</fullName>
    </recommendedName>
</protein>
<feature type="transmembrane region" description="Helical" evidence="7">
    <location>
        <begin position="260"/>
        <end position="281"/>
    </location>
</feature>
<feature type="transmembrane region" description="Helical" evidence="7">
    <location>
        <begin position="84"/>
        <end position="105"/>
    </location>
</feature>
<name>M4EQL1_BRACM</name>
<dbReference type="InterPro" id="IPR050549">
    <property type="entry name" value="MFS_Trehalose_Transporter"/>
</dbReference>
<evidence type="ECO:0000256" key="7">
    <source>
        <dbReference type="SAM" id="Phobius"/>
    </source>
</evidence>
<evidence type="ECO:0000256" key="6">
    <source>
        <dbReference type="ARBA" id="ARBA00023136"/>
    </source>
</evidence>
<dbReference type="AlphaFoldDB" id="M4EQL1"/>
<sequence>MSNRDDTEEGRSDLRRPFLHTGSWYRMGSRQSSMLESSLAIRDSSISVLACVLIVALGPIQFGFTCGYSSPTQAAITKDLGLTVSESLMIAAIPNIMGWLSIAFAKAKMGLTDDFETSLQVLRGFDTDISIEVNEIKRSVASSGKRSAIRFVDLKRRRYYFPLMVGIGLLVLQQLGGINGVLFYSSTIFASAGVSSSNVATFGVGAVQVLATAVATWLVDKSGRRLLLMISSIGMTIILVIVAVAFYLKEFVSPDSNMYNILSMVSVVGVVAMVIACSLGMGPIPWLIMSEVSEY</sequence>
<dbReference type="HOGENOM" id="CLU_001265_30_5_1"/>
<keyword evidence="3" id="KW-0762">Sugar transport</keyword>
<dbReference type="InParanoid" id="M4EQL1"/>
<feature type="transmembrane region" description="Helical" evidence="7">
    <location>
        <begin position="199"/>
        <end position="219"/>
    </location>
</feature>
<keyword evidence="3" id="KW-0813">Transport</keyword>